<dbReference type="PANTHER" id="PTHR47032:SF1">
    <property type="entry name" value="UDP-D-XYLOSE:L-FUCOSE ALPHA-1,3-D-XYLOSYLTRANSFERASE-RELATED"/>
    <property type="match status" value="1"/>
</dbReference>
<comment type="similarity">
    <text evidence="1">Belongs to the glycosyltransferase 77 family.</text>
</comment>
<dbReference type="AlphaFoldDB" id="A0A913Z6L3"/>
<dbReference type="PANTHER" id="PTHR47032">
    <property type="entry name" value="UDP-D-XYLOSE:L-FUCOSE ALPHA-1,3-D-XYLOSYLTRANSFERASE-RELATED"/>
    <property type="match status" value="1"/>
</dbReference>
<dbReference type="InterPro" id="IPR052636">
    <property type="entry name" value="UDP-D-xylose:L-fucose_XylT"/>
</dbReference>
<dbReference type="RefSeq" id="XP_038047357.1">
    <property type="nucleotide sequence ID" value="XM_038191429.1"/>
</dbReference>
<dbReference type="InterPro" id="IPR005069">
    <property type="entry name" value="Nucl-diP-sugar_transferase"/>
</dbReference>
<keyword evidence="4" id="KW-1185">Reference proteome</keyword>
<organism evidence="3 4">
    <name type="scientific">Patiria miniata</name>
    <name type="common">Bat star</name>
    <name type="synonym">Asterina miniata</name>
    <dbReference type="NCBI Taxonomy" id="46514"/>
    <lineage>
        <taxon>Eukaryota</taxon>
        <taxon>Metazoa</taxon>
        <taxon>Echinodermata</taxon>
        <taxon>Eleutherozoa</taxon>
        <taxon>Asterozoa</taxon>
        <taxon>Asteroidea</taxon>
        <taxon>Valvatacea</taxon>
        <taxon>Valvatida</taxon>
        <taxon>Asterinidae</taxon>
        <taxon>Patiria</taxon>
    </lineage>
</organism>
<dbReference type="PROSITE" id="PS51257">
    <property type="entry name" value="PROKAR_LIPOPROTEIN"/>
    <property type="match status" value="1"/>
</dbReference>
<dbReference type="OMA" id="LMKKWIQ"/>
<dbReference type="GO" id="GO:0016757">
    <property type="term" value="F:glycosyltransferase activity"/>
    <property type="evidence" value="ECO:0007669"/>
    <property type="project" value="TreeGrafter"/>
</dbReference>
<reference evidence="3" key="1">
    <citation type="submission" date="2022-11" db="UniProtKB">
        <authorList>
            <consortium name="EnsemblMetazoa"/>
        </authorList>
    </citation>
    <scope>IDENTIFICATION</scope>
</reference>
<sequence length="326" mass="37310">MICRRSHVFAFTVVFGGCLLYVVFCLELMGNHRKLNDIDGLNLRSRLTVPRPAAGVSASLAGHAVIPSSNNSWSANSACTQADIERRSATVVLTTTNAGFLDVTENMLESIKRTRACPNITVIAEDEPSYQRLTQRIQSQPGLHVQRTPIGVTVSKSLKLHSRKYNRLVRRRPRYILDLLKKGYDVLFVDSDTFWFKDPFKDFQESFDIAMHNDDVNITIFCAGFAYYRPTENTLRFVTEWLRLLDKEKQPKTGDQSTMNKLISRKLIPKLKIKTLNETNYPDGRKYFLQAGWREAHSDTTVLHLTFIFGHDAKVAKLKEFGFWLI</sequence>
<dbReference type="GeneID" id="119721368"/>
<evidence type="ECO:0000313" key="3">
    <source>
        <dbReference type="EnsemblMetazoa" id="XP_038047357.1"/>
    </source>
</evidence>
<accession>A0A913Z6L3</accession>
<feature type="domain" description="Nucleotide-diphospho-sugar transferase" evidence="2">
    <location>
        <begin position="117"/>
        <end position="317"/>
    </location>
</feature>
<dbReference type="SUPFAM" id="SSF53448">
    <property type="entry name" value="Nucleotide-diphospho-sugar transferases"/>
    <property type="match status" value="1"/>
</dbReference>
<proteinExistence type="inferred from homology"/>
<evidence type="ECO:0000313" key="4">
    <source>
        <dbReference type="Proteomes" id="UP000887568"/>
    </source>
</evidence>
<dbReference type="Proteomes" id="UP000887568">
    <property type="component" value="Unplaced"/>
</dbReference>
<dbReference type="OrthoDB" id="1712432at2759"/>
<dbReference type="GO" id="GO:0005794">
    <property type="term" value="C:Golgi apparatus"/>
    <property type="evidence" value="ECO:0007669"/>
    <property type="project" value="TreeGrafter"/>
</dbReference>
<protein>
    <recommendedName>
        <fullName evidence="2">Nucleotide-diphospho-sugar transferase domain-containing protein</fullName>
    </recommendedName>
</protein>
<evidence type="ECO:0000256" key="1">
    <source>
        <dbReference type="ARBA" id="ARBA00007033"/>
    </source>
</evidence>
<dbReference type="Pfam" id="PF03407">
    <property type="entry name" value="Nucleotid_trans"/>
    <property type="match status" value="1"/>
</dbReference>
<dbReference type="InterPro" id="IPR029044">
    <property type="entry name" value="Nucleotide-diphossugar_trans"/>
</dbReference>
<dbReference type="Gene3D" id="3.90.550.10">
    <property type="entry name" value="Spore Coat Polysaccharide Biosynthesis Protein SpsA, Chain A"/>
    <property type="match status" value="1"/>
</dbReference>
<evidence type="ECO:0000259" key="2">
    <source>
        <dbReference type="Pfam" id="PF03407"/>
    </source>
</evidence>
<dbReference type="EnsemblMetazoa" id="XM_038191429.1">
    <property type="protein sequence ID" value="XP_038047357.1"/>
    <property type="gene ID" value="LOC119721368"/>
</dbReference>
<name>A0A913Z6L3_PATMI</name>